<dbReference type="InterPro" id="IPR011033">
    <property type="entry name" value="PRC_barrel-like_sf"/>
</dbReference>
<dbReference type="AlphaFoldDB" id="A0A6J7D1I1"/>
<dbReference type="GO" id="GO:0043022">
    <property type="term" value="F:ribosome binding"/>
    <property type="evidence" value="ECO:0007669"/>
    <property type="project" value="InterPro"/>
</dbReference>
<dbReference type="PANTHER" id="PTHR33692">
    <property type="entry name" value="RIBOSOME MATURATION FACTOR RIMM"/>
    <property type="match status" value="1"/>
</dbReference>
<dbReference type="GO" id="GO:0005840">
    <property type="term" value="C:ribosome"/>
    <property type="evidence" value="ECO:0007669"/>
    <property type="project" value="InterPro"/>
</dbReference>
<dbReference type="SUPFAM" id="SSF50447">
    <property type="entry name" value="Translation proteins"/>
    <property type="match status" value="1"/>
</dbReference>
<keyword evidence="2" id="KW-0690">Ribosome biogenesis</keyword>
<keyword evidence="1" id="KW-0963">Cytoplasm</keyword>
<organism evidence="7">
    <name type="scientific">freshwater metagenome</name>
    <dbReference type="NCBI Taxonomy" id="449393"/>
    <lineage>
        <taxon>unclassified sequences</taxon>
        <taxon>metagenomes</taxon>
        <taxon>ecological metagenomes</taxon>
    </lineage>
</organism>
<dbReference type="GO" id="GO:0006364">
    <property type="term" value="P:rRNA processing"/>
    <property type="evidence" value="ECO:0007669"/>
    <property type="project" value="UniProtKB-KW"/>
</dbReference>
<dbReference type="InterPro" id="IPR009000">
    <property type="entry name" value="Transl_B-barrel_sf"/>
</dbReference>
<dbReference type="Gene3D" id="2.40.30.60">
    <property type="entry name" value="RimM"/>
    <property type="match status" value="1"/>
</dbReference>
<dbReference type="InterPro" id="IPR011961">
    <property type="entry name" value="RimM"/>
</dbReference>
<feature type="domain" description="Ribosome maturation factor RimM PRC barrel" evidence="6">
    <location>
        <begin position="98"/>
        <end position="159"/>
    </location>
</feature>
<dbReference type="Gene3D" id="2.30.30.240">
    <property type="entry name" value="PRC-barrel domain"/>
    <property type="match status" value="1"/>
</dbReference>
<dbReference type="SUPFAM" id="SSF50346">
    <property type="entry name" value="PRC-barrel domain"/>
    <property type="match status" value="1"/>
</dbReference>
<dbReference type="EMBL" id="CAFBLU010000003">
    <property type="protein sequence ID" value="CAB4864031.1"/>
    <property type="molecule type" value="Genomic_DNA"/>
</dbReference>
<proteinExistence type="inferred from homology"/>
<accession>A0A6J7D1I1</accession>
<evidence type="ECO:0000259" key="5">
    <source>
        <dbReference type="Pfam" id="PF01782"/>
    </source>
</evidence>
<reference evidence="7" key="1">
    <citation type="submission" date="2020-05" db="EMBL/GenBank/DDBJ databases">
        <authorList>
            <person name="Chiriac C."/>
            <person name="Salcher M."/>
            <person name="Ghai R."/>
            <person name="Kavagutti S V."/>
        </authorList>
    </citation>
    <scope>NUCLEOTIDE SEQUENCE</scope>
</reference>
<dbReference type="NCBIfam" id="TIGR02273">
    <property type="entry name" value="16S_RimM"/>
    <property type="match status" value="1"/>
</dbReference>
<dbReference type="InterPro" id="IPR056792">
    <property type="entry name" value="PRC_RimM"/>
</dbReference>
<dbReference type="PANTHER" id="PTHR33692:SF1">
    <property type="entry name" value="RIBOSOME MATURATION FACTOR RIMM"/>
    <property type="match status" value="1"/>
</dbReference>
<gene>
    <name evidence="7" type="ORF">UFOPK3444_00348</name>
</gene>
<dbReference type="Pfam" id="PF01782">
    <property type="entry name" value="RimM"/>
    <property type="match status" value="1"/>
</dbReference>
<protein>
    <submittedName>
        <fullName evidence="7">Unannotated protein</fullName>
    </submittedName>
</protein>
<name>A0A6J7D1I1_9ZZZZ</name>
<dbReference type="InterPro" id="IPR036976">
    <property type="entry name" value="RimM_N_sf"/>
</dbReference>
<keyword evidence="3" id="KW-0698">rRNA processing</keyword>
<evidence type="ECO:0000256" key="4">
    <source>
        <dbReference type="ARBA" id="ARBA00023186"/>
    </source>
</evidence>
<dbReference type="HAMAP" id="MF_00014">
    <property type="entry name" value="Ribosome_mat_RimM"/>
    <property type="match status" value="1"/>
</dbReference>
<sequence length="167" mass="17624">MAGGPQHVRAGRISSPHGLDGSVKIADAVPGLIVLGAEVQVNGEDRRVVRFSGTEKRPIVRFSGSSTRNDAEALRDAVITVPRDEVPELGPDEWWTADLIGCAVVDGDRAVGAVVGVLPLPSCEALQVERPDAALLLVPMIGDALRSVDLEARSVDVNLKFLGEDAE</sequence>
<evidence type="ECO:0000256" key="3">
    <source>
        <dbReference type="ARBA" id="ARBA00022552"/>
    </source>
</evidence>
<evidence type="ECO:0000256" key="2">
    <source>
        <dbReference type="ARBA" id="ARBA00022517"/>
    </source>
</evidence>
<feature type="domain" description="RimM N-terminal" evidence="5">
    <location>
        <begin position="10"/>
        <end position="85"/>
    </location>
</feature>
<evidence type="ECO:0000313" key="7">
    <source>
        <dbReference type="EMBL" id="CAB4864031.1"/>
    </source>
</evidence>
<evidence type="ECO:0000259" key="6">
    <source>
        <dbReference type="Pfam" id="PF24986"/>
    </source>
</evidence>
<dbReference type="Pfam" id="PF24986">
    <property type="entry name" value="PRC_RimM"/>
    <property type="match status" value="1"/>
</dbReference>
<keyword evidence="4" id="KW-0143">Chaperone</keyword>
<evidence type="ECO:0000256" key="1">
    <source>
        <dbReference type="ARBA" id="ARBA00022490"/>
    </source>
</evidence>
<dbReference type="InterPro" id="IPR002676">
    <property type="entry name" value="RimM_N"/>
</dbReference>